<evidence type="ECO:0008006" key="3">
    <source>
        <dbReference type="Google" id="ProtNLM"/>
    </source>
</evidence>
<dbReference type="InterPro" id="IPR032675">
    <property type="entry name" value="LRR_dom_sf"/>
</dbReference>
<dbReference type="Gene3D" id="3.80.10.10">
    <property type="entry name" value="Ribonuclease Inhibitor"/>
    <property type="match status" value="1"/>
</dbReference>
<evidence type="ECO:0000313" key="2">
    <source>
        <dbReference type="Proteomes" id="UP001221757"/>
    </source>
</evidence>
<dbReference type="SUPFAM" id="SSF52047">
    <property type="entry name" value="RNI-like"/>
    <property type="match status" value="1"/>
</dbReference>
<dbReference type="Proteomes" id="UP001221757">
    <property type="component" value="Unassembled WGS sequence"/>
</dbReference>
<proteinExistence type="predicted"/>
<accession>A0AAD7GZA3</accession>
<dbReference type="EMBL" id="JARKIE010000003">
    <property type="protein sequence ID" value="KAJ7708657.1"/>
    <property type="molecule type" value="Genomic_DNA"/>
</dbReference>
<sequence length="605" mass="67108">MDPTTPDYCTKVPAELWLRIWQSSSRQDLQNLIFVSHYFRDLCQPLFFRHQRFKVPQLHEIDGRNWVPTTRHLHNSQIRLRKLAATRALAVREWDFRGSLKLSSLIQDLPEILHIHLIPETYSKLVQTFCTTLGDYQNLRSLHLFGFTVDSPFRQSLASLERLEELAMEGCETTGRTGPLLTLRHLYLTAARHLSSLPSSQRPPDNTPIQPIDITSPQELRTLTVDASRDACALLPALYSNNVVSLHIRLSENTQERSLAFAFLEHSPQVAHIEISRPSTLSGTLPRRLPLTAIPNLTSFKGSASLAGLIISERPVSAVEFSGSVHRKEGIIKALADITHSSVPLRSLSLDIPIEALLEISATIATHFPGLRELSFGLLTPAAVRNSGYEIIHYPIDDYINDPIYGIDWSTDDYESLGNYSGFIASGIDSRTVDLSDTDNLLPVTSNRRSFQAAQNIAQGPAPILDQKLASSRKEKLNIPDPDEHDLAMQILSDPCSEKDEAWSLGVLPTDVGVTGSIVAICMGRVALPAGLDTLRLKGVLLKDGNQTLAVQRHVVLALEQQLPALHTLTLGIARDVGSNIWTRNDNTWTLRGSSTTIVSAVLRK</sequence>
<gene>
    <name evidence="1" type="ORF">B0H17DRAFT_1174051</name>
</gene>
<organism evidence="1 2">
    <name type="scientific">Mycena rosella</name>
    <name type="common">Pink bonnet</name>
    <name type="synonym">Agaricus rosellus</name>
    <dbReference type="NCBI Taxonomy" id="1033263"/>
    <lineage>
        <taxon>Eukaryota</taxon>
        <taxon>Fungi</taxon>
        <taxon>Dikarya</taxon>
        <taxon>Basidiomycota</taxon>
        <taxon>Agaricomycotina</taxon>
        <taxon>Agaricomycetes</taxon>
        <taxon>Agaricomycetidae</taxon>
        <taxon>Agaricales</taxon>
        <taxon>Marasmiineae</taxon>
        <taxon>Mycenaceae</taxon>
        <taxon>Mycena</taxon>
    </lineage>
</organism>
<comment type="caution">
    <text evidence="1">The sequence shown here is derived from an EMBL/GenBank/DDBJ whole genome shotgun (WGS) entry which is preliminary data.</text>
</comment>
<reference evidence="1" key="1">
    <citation type="submission" date="2023-03" db="EMBL/GenBank/DDBJ databases">
        <title>Massive genome expansion in bonnet fungi (Mycena s.s.) driven by repeated elements and novel gene families across ecological guilds.</title>
        <authorList>
            <consortium name="Lawrence Berkeley National Laboratory"/>
            <person name="Harder C.B."/>
            <person name="Miyauchi S."/>
            <person name="Viragh M."/>
            <person name="Kuo A."/>
            <person name="Thoen E."/>
            <person name="Andreopoulos B."/>
            <person name="Lu D."/>
            <person name="Skrede I."/>
            <person name="Drula E."/>
            <person name="Henrissat B."/>
            <person name="Morin E."/>
            <person name="Kohler A."/>
            <person name="Barry K."/>
            <person name="LaButti K."/>
            <person name="Morin E."/>
            <person name="Salamov A."/>
            <person name="Lipzen A."/>
            <person name="Mereny Z."/>
            <person name="Hegedus B."/>
            <person name="Baldrian P."/>
            <person name="Stursova M."/>
            <person name="Weitz H."/>
            <person name="Taylor A."/>
            <person name="Grigoriev I.V."/>
            <person name="Nagy L.G."/>
            <person name="Martin F."/>
            <person name="Kauserud H."/>
        </authorList>
    </citation>
    <scope>NUCLEOTIDE SEQUENCE</scope>
    <source>
        <strain evidence="1">CBHHK067</strain>
    </source>
</reference>
<dbReference type="AlphaFoldDB" id="A0AAD7GZA3"/>
<evidence type="ECO:0000313" key="1">
    <source>
        <dbReference type="EMBL" id="KAJ7708657.1"/>
    </source>
</evidence>
<protein>
    <recommendedName>
        <fullName evidence="3">F-box domain-containing protein</fullName>
    </recommendedName>
</protein>
<name>A0AAD7GZA3_MYCRO</name>
<keyword evidence="2" id="KW-1185">Reference proteome</keyword>